<dbReference type="RefSeq" id="XP_044386465.1">
    <property type="nucleotide sequence ID" value="XM_044530530.1"/>
</dbReference>
<dbReference type="Gramene" id="TraesPARA_EIv1.0_1629190.6">
    <property type="protein sequence ID" value="TraesPARA_EIv1.0_1629190.6.CDS"/>
    <property type="gene ID" value="TraesPARA_EIv1.0_1629190"/>
</dbReference>
<dbReference type="Gramene" id="TraesLDM5B03G02794720.2">
    <property type="protein sequence ID" value="TraesLDM5B03G02794720.2"/>
    <property type="gene ID" value="TraesLDM5B03G02794720"/>
</dbReference>
<gene>
    <name evidence="2" type="primary">LOC123110097</name>
</gene>
<dbReference type="Gramene" id="TraesNOR5B03G02816820.1">
    <property type="protein sequence ID" value="TraesNOR5B03G02816820.1"/>
    <property type="gene ID" value="TraesNOR5B03G02816820"/>
</dbReference>
<feature type="region of interest" description="Disordered" evidence="1">
    <location>
        <begin position="156"/>
        <end position="186"/>
    </location>
</feature>
<accession>A0A3B6LF63</accession>
<dbReference type="Gramene" id="TraesPARA_EIv1.0_1629190.5">
    <property type="protein sequence ID" value="TraesPARA_EIv1.0_1629190.5.CDS"/>
    <property type="gene ID" value="TraesPARA_EIv1.0_1629190"/>
</dbReference>
<keyword evidence="3" id="KW-1185">Reference proteome</keyword>
<dbReference type="Gramene" id="TraesMAC5B03G02791390.1">
    <property type="protein sequence ID" value="TraesMAC5B03G02791390.1"/>
    <property type="gene ID" value="TraesMAC5B03G02791390"/>
</dbReference>
<protein>
    <submittedName>
        <fullName evidence="2">Uncharacterized protein</fullName>
    </submittedName>
</protein>
<evidence type="ECO:0000313" key="2">
    <source>
        <dbReference type="EnsemblPlants" id="TraesCS5B02G010000.1"/>
    </source>
</evidence>
<reference evidence="2" key="2">
    <citation type="submission" date="2018-10" db="UniProtKB">
        <authorList>
            <consortium name="EnsemblPlants"/>
        </authorList>
    </citation>
    <scope>IDENTIFICATION</scope>
</reference>
<dbReference type="Gramene" id="TraesJUL5B03G02811290.1">
    <property type="protein sequence ID" value="TraesJUL5B03G02811290.1"/>
    <property type="gene ID" value="TraesJUL5B03G02811290"/>
</dbReference>
<dbReference type="Gramene" id="TraesJAG5B03G02792990.1">
    <property type="protein sequence ID" value="TraesJAG5B03G02792990.1"/>
    <property type="gene ID" value="TraesJAG5B03G02792990"/>
</dbReference>
<dbReference type="Gramene" id="TraesJAG5B03G02792990.3">
    <property type="protein sequence ID" value="TraesJAG5B03G02792990.3"/>
    <property type="gene ID" value="TraesJAG5B03G02792990"/>
</dbReference>
<dbReference type="Gramene" id="TraesSYM5B03G02820830.1">
    <property type="protein sequence ID" value="TraesSYM5B03G02820830.1"/>
    <property type="gene ID" value="TraesSYM5B03G02820830"/>
</dbReference>
<dbReference type="Proteomes" id="UP000019116">
    <property type="component" value="Chromosome 5B"/>
</dbReference>
<dbReference type="Gramene" id="TraesMAC5B03G02791390.3">
    <property type="protein sequence ID" value="TraesMAC5B03G02791390.3"/>
    <property type="gene ID" value="TraesMAC5B03G02791390"/>
</dbReference>
<proteinExistence type="predicted"/>
<dbReference type="Gramene" id="TraesNOR5B03G02816810.1">
    <property type="protein sequence ID" value="TraesNOR5B03G02816810.1"/>
    <property type="gene ID" value="TraesNOR5B03G02816810"/>
</dbReference>
<dbReference type="Gramene" id="TraesNOR5B03G02816820.2">
    <property type="protein sequence ID" value="TraesNOR5B03G02816820.2"/>
    <property type="gene ID" value="TraesNOR5B03G02816820"/>
</dbReference>
<dbReference type="Gramene" id="TraesSTA5B03G02783410.1">
    <property type="protein sequence ID" value="TraesSTA5B03G02783410.1"/>
    <property type="gene ID" value="TraesSTA5B03G02783410"/>
</dbReference>
<dbReference type="Gramene" id="TraesARI5B03G02834430.3">
    <property type="protein sequence ID" value="TraesARI5B03G02834430.3"/>
    <property type="gene ID" value="TraesARI5B03G02834430"/>
</dbReference>
<dbReference type="EnsemblPlants" id="TraesCS5B02G010000.1">
    <property type="protein sequence ID" value="TraesCS5B02G010000.1"/>
    <property type="gene ID" value="TraesCS5B02G010000"/>
</dbReference>
<dbReference type="AlphaFoldDB" id="A0A3B6LF63"/>
<dbReference type="Gramene" id="TraesCS5B02G010000.1">
    <property type="protein sequence ID" value="TraesCS5B02G010000.1"/>
    <property type="gene ID" value="TraesCS5B02G010000"/>
</dbReference>
<dbReference type="Gramene" id="TraesLDM5B03G02794720.3">
    <property type="protein sequence ID" value="TraesLDM5B03G02794720.3"/>
    <property type="gene ID" value="TraesLDM5B03G02794720"/>
</dbReference>
<dbReference type="Gramene" id="TraesMAC5B03G02791390.2">
    <property type="protein sequence ID" value="TraesMAC5B03G02791390.2"/>
    <property type="gene ID" value="TraesMAC5B03G02791390"/>
</dbReference>
<dbReference type="Gramene" id="TraesLDM5B03G02794720.1">
    <property type="protein sequence ID" value="TraesLDM5B03G02794720.1"/>
    <property type="gene ID" value="TraesLDM5B03G02794720"/>
</dbReference>
<feature type="compositionally biased region" description="Basic and acidic residues" evidence="1">
    <location>
        <begin position="30"/>
        <end position="42"/>
    </location>
</feature>
<feature type="region of interest" description="Disordered" evidence="1">
    <location>
        <begin position="1"/>
        <end position="42"/>
    </location>
</feature>
<dbReference type="Gramene" id="TraesPARA_EIv1.0_1629190.1">
    <property type="protein sequence ID" value="TraesPARA_EIv1.0_1629190.1.CDS"/>
    <property type="gene ID" value="TraesPARA_EIv1.0_1629190"/>
</dbReference>
<evidence type="ECO:0000256" key="1">
    <source>
        <dbReference type="SAM" id="MobiDB-lite"/>
    </source>
</evidence>
<organism evidence="2">
    <name type="scientific">Triticum aestivum</name>
    <name type="common">Wheat</name>
    <dbReference type="NCBI Taxonomy" id="4565"/>
    <lineage>
        <taxon>Eukaryota</taxon>
        <taxon>Viridiplantae</taxon>
        <taxon>Streptophyta</taxon>
        <taxon>Embryophyta</taxon>
        <taxon>Tracheophyta</taxon>
        <taxon>Spermatophyta</taxon>
        <taxon>Magnoliopsida</taxon>
        <taxon>Liliopsida</taxon>
        <taxon>Poales</taxon>
        <taxon>Poaceae</taxon>
        <taxon>BOP clade</taxon>
        <taxon>Pooideae</taxon>
        <taxon>Triticodae</taxon>
        <taxon>Triticeae</taxon>
        <taxon>Triticinae</taxon>
        <taxon>Triticum</taxon>
    </lineage>
</organism>
<dbReference type="Gramene" id="TraesARI5B03G02834430.1">
    <property type="protein sequence ID" value="TraesARI5B03G02834430.1"/>
    <property type="gene ID" value="TraesARI5B03G02834430"/>
</dbReference>
<dbReference type="OMA" id="EQREEYP"/>
<dbReference type="Gramene" id="TraesSYM5B03G02820830.3">
    <property type="protein sequence ID" value="TraesSYM5B03G02820830.3"/>
    <property type="gene ID" value="TraesSYM5B03G02820830"/>
</dbReference>
<dbReference type="Gramene" id="TraesMAC5B03G02791390.4">
    <property type="protein sequence ID" value="TraesMAC5B03G02791390.4"/>
    <property type="gene ID" value="TraesMAC5B03G02791390"/>
</dbReference>
<sequence>MSTTRKRPPPSSAVGQSKKPSGKAPLPTDHLPDDDPKDTLRCEALDGKPMVSEFVVHYYAQKYGQSLFLDPNVKGGYVDVRFADHNQAQLVVEQREEYPFKVTWTPTVDRSQMITPGKVELYQPPRDRDVYDMELAVPMPWTNPFPVRFEPRKMAGDPVRPIYPEKAQPNPPLSKPPFAQPIWPDPPSRDHFIKYYMTNVPEPDPST</sequence>
<dbReference type="Gramene" id="TraesSTA5B03G02783410.3">
    <property type="protein sequence ID" value="TraesSTA5B03G02783410.3"/>
    <property type="gene ID" value="TraesSTA5B03G02783410"/>
</dbReference>
<dbReference type="Gramene" id="TraesWEE_scaffold_075222_01G000100.1">
    <property type="protein sequence ID" value="TraesWEE_scaffold_075222_01G000100.1"/>
    <property type="gene ID" value="TraesWEE_scaffold_075222_01G000100"/>
</dbReference>
<dbReference type="Gramene" id="TraesARI5B03G02834430.2">
    <property type="protein sequence ID" value="TraesARI5B03G02834430.2"/>
    <property type="gene ID" value="TraesARI5B03G02834430"/>
</dbReference>
<feature type="compositionally biased region" description="Pro residues" evidence="1">
    <location>
        <begin position="169"/>
        <end position="186"/>
    </location>
</feature>
<dbReference type="Gramene" id="TraesCS5B03G0021800.1">
    <property type="protein sequence ID" value="TraesCS5B03G0021800.1.CDS"/>
    <property type="gene ID" value="TraesCS5B03G0021800"/>
</dbReference>
<dbReference type="Gramene" id="TraesCAD_scaffold_065413_01G000100.1">
    <property type="protein sequence ID" value="TraesCAD_scaffold_065413_01G000100.1"/>
    <property type="gene ID" value="TraesCAD_scaffold_065413_01G000100"/>
</dbReference>
<dbReference type="GeneID" id="123110097"/>
<reference evidence="2" key="1">
    <citation type="submission" date="2018-08" db="EMBL/GenBank/DDBJ databases">
        <authorList>
            <person name="Rossello M."/>
        </authorList>
    </citation>
    <scope>NUCLEOTIDE SEQUENCE [LARGE SCALE GENOMIC DNA]</scope>
    <source>
        <strain evidence="2">cv. Chinese Spring</strain>
    </source>
</reference>
<name>A0A3B6LF63_WHEAT</name>
<dbReference type="Gramene" id="TraesLAC5B03G02746350.3">
    <property type="protein sequence ID" value="TraesLAC5B03G02746350.3"/>
    <property type="gene ID" value="TraesLAC5B03G02746350"/>
</dbReference>
<dbReference type="Gramene" id="TraesLAC5B03G02746350.2">
    <property type="protein sequence ID" value="TraesLAC5B03G02746350.2"/>
    <property type="gene ID" value="TraesLAC5B03G02746350"/>
</dbReference>
<dbReference type="Gramene" id="TraesSTA5B03G02783410.2">
    <property type="protein sequence ID" value="TraesSTA5B03G02783410.2"/>
    <property type="gene ID" value="TraesSTA5B03G02783410"/>
</dbReference>
<dbReference type="Gramene" id="TraesNOR5B03G02816820.3">
    <property type="protein sequence ID" value="TraesNOR5B03G02816820.3"/>
    <property type="gene ID" value="TraesNOR5B03G02816820"/>
</dbReference>
<dbReference type="Gramene" id="TraesCLE_scaffold_038038_01G000100.1">
    <property type="protein sequence ID" value="TraesCLE_scaffold_038038_01G000100.1"/>
    <property type="gene ID" value="TraesCLE_scaffold_038038_01G000100"/>
</dbReference>
<dbReference type="Gramene" id="TraesJUL5B03G02811290.2">
    <property type="protein sequence ID" value="TraesJUL5B03G02811290.2"/>
    <property type="gene ID" value="TraesJUL5B03G02811290"/>
</dbReference>
<dbReference type="Gramene" id="TraesJAG5B03G02792990.2">
    <property type="protein sequence ID" value="TraesJAG5B03G02792990.2"/>
    <property type="gene ID" value="TraesJAG5B03G02792990"/>
</dbReference>
<dbReference type="Gramene" id="TraesARI5B03G02834430.4">
    <property type="protein sequence ID" value="TraesARI5B03G02834430.4"/>
    <property type="gene ID" value="TraesARI5B03G02834430"/>
</dbReference>
<dbReference type="Gramene" id="TraesROB_scaffold_068097_01G000100.1">
    <property type="protein sequence ID" value="TraesROB_scaffold_068097_01G000100.1"/>
    <property type="gene ID" value="TraesROB_scaffold_068097_01G000100"/>
</dbReference>
<dbReference type="Gramene" id="TraesPARA_EIv1.0_1629190.2">
    <property type="protein sequence ID" value="TraesPARA_EIv1.0_1629190.2.CDS"/>
    <property type="gene ID" value="TraesPARA_EIv1.0_1629190"/>
</dbReference>
<dbReference type="Gramene" id="TraesSTA5B03G02783410.4">
    <property type="protein sequence ID" value="TraesSTA5B03G02783410.4"/>
    <property type="gene ID" value="TraesSTA5B03G02783410"/>
</dbReference>
<dbReference type="Gramene" id="TraesLAC5B03G02746350.1">
    <property type="protein sequence ID" value="TraesLAC5B03G02746350.1"/>
    <property type="gene ID" value="TraesLAC5B03G02746350"/>
</dbReference>
<evidence type="ECO:0000313" key="3">
    <source>
        <dbReference type="Proteomes" id="UP000019116"/>
    </source>
</evidence>
<dbReference type="KEGG" id="taes:123110097"/>
<dbReference type="OrthoDB" id="663160at2759"/>
<dbReference type="Gramene" id="TraesRN5B0100022700.1">
    <property type="protein sequence ID" value="TraesRN5B0100022700.1"/>
    <property type="gene ID" value="TraesRN5B0100022700"/>
</dbReference>
<dbReference type="Gramene" id="TraesPARA_EIv1.0_1629190.3">
    <property type="protein sequence ID" value="TraesPARA_EIv1.0_1629190.3.CDS"/>
    <property type="gene ID" value="TraesPARA_EIv1.0_1629190"/>
</dbReference>
<dbReference type="Gramene" id="TraesSYM5B03G02820830.2">
    <property type="protein sequence ID" value="TraesSYM5B03G02820830.2"/>
    <property type="gene ID" value="TraesSYM5B03G02820830"/>
</dbReference>